<dbReference type="InterPro" id="IPR041677">
    <property type="entry name" value="DNA2/NAM7_AAA_11"/>
</dbReference>
<dbReference type="OrthoDB" id="9757917at2"/>
<keyword evidence="3" id="KW-0378">Hydrolase</keyword>
<evidence type="ECO:0008006" key="10">
    <source>
        <dbReference type="Google" id="ProtNLM"/>
    </source>
</evidence>
<dbReference type="InterPro" id="IPR047187">
    <property type="entry name" value="SF1_C_Upf1"/>
</dbReference>
<evidence type="ECO:0000256" key="4">
    <source>
        <dbReference type="ARBA" id="ARBA00022806"/>
    </source>
</evidence>
<comment type="similarity">
    <text evidence="1">Belongs to the DNA2/NAM7 helicase family.</text>
</comment>
<evidence type="ECO:0000313" key="8">
    <source>
        <dbReference type="EMBL" id="RFM27055.1"/>
    </source>
</evidence>
<comment type="caution">
    <text evidence="8">The sequence shown here is derived from an EMBL/GenBank/DDBJ whole genome shotgun (WGS) entry which is preliminary data.</text>
</comment>
<dbReference type="Pfam" id="PF13087">
    <property type="entry name" value="AAA_12"/>
    <property type="match status" value="1"/>
</dbReference>
<organism evidence="8 9">
    <name type="scientific">Deminuibacter soli</name>
    <dbReference type="NCBI Taxonomy" id="2291815"/>
    <lineage>
        <taxon>Bacteria</taxon>
        <taxon>Pseudomonadati</taxon>
        <taxon>Bacteroidota</taxon>
        <taxon>Chitinophagia</taxon>
        <taxon>Chitinophagales</taxon>
        <taxon>Chitinophagaceae</taxon>
        <taxon>Deminuibacter</taxon>
    </lineage>
</organism>
<evidence type="ECO:0000256" key="2">
    <source>
        <dbReference type="ARBA" id="ARBA00022741"/>
    </source>
</evidence>
<keyword evidence="4" id="KW-0347">Helicase</keyword>
<evidence type="ECO:0000259" key="7">
    <source>
        <dbReference type="Pfam" id="PF13087"/>
    </source>
</evidence>
<name>A0A3E1NGH6_9BACT</name>
<gene>
    <name evidence="8" type="ORF">DXN05_16435</name>
</gene>
<keyword evidence="5" id="KW-0067">ATP-binding</keyword>
<dbReference type="InterPro" id="IPR041679">
    <property type="entry name" value="DNA2/NAM7-like_C"/>
</dbReference>
<reference evidence="8 9" key="1">
    <citation type="submission" date="2018-08" db="EMBL/GenBank/DDBJ databases">
        <title>Chitinophagaceae sp. K23C18032701, a novel bacterium isolated from forest soil.</title>
        <authorList>
            <person name="Wang C."/>
        </authorList>
    </citation>
    <scope>NUCLEOTIDE SEQUENCE [LARGE SCALE GENOMIC DNA]</scope>
    <source>
        <strain evidence="8 9">K23C18032701</strain>
    </source>
</reference>
<dbReference type="EMBL" id="QTJU01000006">
    <property type="protein sequence ID" value="RFM27055.1"/>
    <property type="molecule type" value="Genomic_DNA"/>
</dbReference>
<accession>A0A3E1NGH6</accession>
<feature type="domain" description="DNA2/NAM7 helicase-like C-terminal" evidence="7">
    <location>
        <begin position="775"/>
        <end position="967"/>
    </location>
</feature>
<dbReference type="GO" id="GO:0005524">
    <property type="term" value="F:ATP binding"/>
    <property type="evidence" value="ECO:0007669"/>
    <property type="project" value="UniProtKB-KW"/>
</dbReference>
<dbReference type="Gene3D" id="3.40.50.300">
    <property type="entry name" value="P-loop containing nucleotide triphosphate hydrolases"/>
    <property type="match status" value="3"/>
</dbReference>
<evidence type="ECO:0000313" key="9">
    <source>
        <dbReference type="Proteomes" id="UP000261284"/>
    </source>
</evidence>
<dbReference type="GO" id="GO:0043139">
    <property type="term" value="F:5'-3' DNA helicase activity"/>
    <property type="evidence" value="ECO:0007669"/>
    <property type="project" value="TreeGrafter"/>
</dbReference>
<dbReference type="SUPFAM" id="SSF52540">
    <property type="entry name" value="P-loop containing nucleoside triphosphate hydrolases"/>
    <property type="match status" value="1"/>
</dbReference>
<dbReference type="GO" id="GO:0016787">
    <property type="term" value="F:hydrolase activity"/>
    <property type="evidence" value="ECO:0007669"/>
    <property type="project" value="UniProtKB-KW"/>
</dbReference>
<evidence type="ECO:0000256" key="3">
    <source>
        <dbReference type="ARBA" id="ARBA00022801"/>
    </source>
</evidence>
<proteinExistence type="inferred from homology"/>
<dbReference type="InterPro" id="IPR050534">
    <property type="entry name" value="Coronavir_polyprotein_1ab"/>
</dbReference>
<evidence type="ECO:0000256" key="1">
    <source>
        <dbReference type="ARBA" id="ARBA00007913"/>
    </source>
</evidence>
<dbReference type="Pfam" id="PF13086">
    <property type="entry name" value="AAA_11"/>
    <property type="match status" value="1"/>
</dbReference>
<dbReference type="PANTHER" id="PTHR43788:SF8">
    <property type="entry name" value="DNA-BINDING PROTEIN SMUBP-2"/>
    <property type="match status" value="1"/>
</dbReference>
<keyword evidence="2" id="KW-0547">Nucleotide-binding</keyword>
<dbReference type="RefSeq" id="WP_116848361.1">
    <property type="nucleotide sequence ID" value="NZ_QTJU01000006.1"/>
</dbReference>
<dbReference type="PANTHER" id="PTHR43788">
    <property type="entry name" value="DNA2/NAM7 HELICASE FAMILY MEMBER"/>
    <property type="match status" value="1"/>
</dbReference>
<dbReference type="Proteomes" id="UP000261284">
    <property type="component" value="Unassembled WGS sequence"/>
</dbReference>
<protein>
    <recommendedName>
        <fullName evidence="10">DNA helicase</fullName>
    </recommendedName>
</protein>
<dbReference type="CDD" id="cd18808">
    <property type="entry name" value="SF1_C_Upf1"/>
    <property type="match status" value="1"/>
</dbReference>
<evidence type="ECO:0000259" key="6">
    <source>
        <dbReference type="Pfam" id="PF13086"/>
    </source>
</evidence>
<dbReference type="InterPro" id="IPR027417">
    <property type="entry name" value="P-loop_NTPase"/>
</dbReference>
<keyword evidence="9" id="KW-1185">Reference proteome</keyword>
<feature type="domain" description="DNA2/NAM7 helicase helicase" evidence="6">
    <location>
        <begin position="269"/>
        <end position="342"/>
    </location>
</feature>
<evidence type="ECO:0000256" key="5">
    <source>
        <dbReference type="ARBA" id="ARBA00022840"/>
    </source>
</evidence>
<dbReference type="AlphaFoldDB" id="A0A3E1NGH6"/>
<sequence length="987" mass="110777">MKSTHHPTLDYWRKSLADAARTTIDLKKTTHIQQVAINWSEGIIDPHQANTLLDQAERQLNKVKGLKSSADPGWQVLDKTPVLIAPFYLQPIPEHLKYNGSEKPVYPFWVPAILTRKGTLCIGDITTPYIPRMVLEPLVGLSGDVTLASVELADAVLARQFTGKTWQDYTGYIYHIFAELTGSRLSAYTIPGYRVICEPVVAANETQPNAADSIIRLYDHLRAESTLPALLQCLQTQHPAALKPLLTMDEMEAISVKHLGQMGHKHALSVSQRQAMYHFLTQQHGDILAVNGPPGTGKTTLLQTVVANEVVAAALQGKEPRIILASSTNNQAVTNIIDSFLHVQPREGALFKRWLPGVTGFALFLPAREHVVKEGIPFYKTGDTYPGGIECKAYVADAEKAYLAQFTAFTGEPMQQVQQVIDWLQQHMRGVQQQLEKGMQLWKSYKQQLPLLLQTLGVTGDAAWQSDEPHNAQLEELHTELKILESEVDYYFKKERWWISLFSFLPFVKERRVRALIRLFRDSVLDYSTIDFYSKASIHRYFNERFAAIKKIRALDAAWNSWKAANNIQGNPPASPDKCRKLAAAGKPFFYNELETGIKNELFYYAVHYWEGRWLLAIKEALLENSLRKNGHANAIKRWQRFAMLTPCLVSNFYMAPKFFTYSKFNAQQGHDKLPLCELADLLIVDEAGQVSPEIGAASFALAKRALVVGDTQQIEPVWNILPQADYANAQKAGLLHGLNDEEISVLKEKGLLCSAGSIMKLAQQACCYQVHAEAERGMLLTEHRRCFDEIIGYCNRIAYHGLLEPMKGPAVNHILPPMAFVEVGASSETLNGSRFNEAEATAIAAWLSQQGERLVQHYTKQEMLLAEKEGRTAKQLQLHDIVGIITPFTAQRWKIQQKLEEAGISTRLLTIGTVHALQGAERPVILFSSVYGNNNAGQRLFFDNGVHMLNVAVSRAKESFILFGCSELYKRNASSYSGQLYRYIAA</sequence>